<evidence type="ECO:0000313" key="2">
    <source>
        <dbReference type="EMBL" id="MBA0860911.1"/>
    </source>
</evidence>
<accession>A0A7J9LQG0</accession>
<protein>
    <submittedName>
        <fullName evidence="2">Uncharacterized protein</fullName>
    </submittedName>
</protein>
<name>A0A7J9LQG0_GOSSC</name>
<reference evidence="2 3" key="1">
    <citation type="journal article" date="2019" name="Genome Biol. Evol.">
        <title>Insights into the evolution of the New World diploid cottons (Gossypium, subgenus Houzingenia) based on genome sequencing.</title>
        <authorList>
            <person name="Grover C.E."/>
            <person name="Arick M.A. 2nd"/>
            <person name="Thrash A."/>
            <person name="Conover J.L."/>
            <person name="Sanders W.S."/>
            <person name="Peterson D.G."/>
            <person name="Frelichowski J.E."/>
            <person name="Scheffler J.A."/>
            <person name="Scheffler B.E."/>
            <person name="Wendel J.F."/>
        </authorList>
    </citation>
    <scope>NUCLEOTIDE SEQUENCE [LARGE SCALE GENOMIC DNA]</scope>
    <source>
        <strain evidence="2">1</strain>
        <tissue evidence="2">Leaf</tissue>
    </source>
</reference>
<feature type="region of interest" description="Disordered" evidence="1">
    <location>
        <begin position="37"/>
        <end position="56"/>
    </location>
</feature>
<keyword evidence="3" id="KW-1185">Reference proteome</keyword>
<proteinExistence type="predicted"/>
<organism evidence="2 3">
    <name type="scientific">Gossypium schwendimanii</name>
    <name type="common">Cotton</name>
    <dbReference type="NCBI Taxonomy" id="34291"/>
    <lineage>
        <taxon>Eukaryota</taxon>
        <taxon>Viridiplantae</taxon>
        <taxon>Streptophyta</taxon>
        <taxon>Embryophyta</taxon>
        <taxon>Tracheophyta</taxon>
        <taxon>Spermatophyta</taxon>
        <taxon>Magnoliopsida</taxon>
        <taxon>eudicotyledons</taxon>
        <taxon>Gunneridae</taxon>
        <taxon>Pentapetalae</taxon>
        <taxon>rosids</taxon>
        <taxon>malvids</taxon>
        <taxon>Malvales</taxon>
        <taxon>Malvaceae</taxon>
        <taxon>Malvoideae</taxon>
        <taxon>Gossypium</taxon>
    </lineage>
</organism>
<comment type="caution">
    <text evidence="2">The sequence shown here is derived from an EMBL/GenBank/DDBJ whole genome shotgun (WGS) entry which is preliminary data.</text>
</comment>
<sequence>MESNLWSFSGFAIGGRFSSSMAMEQYTSNSQTVNPVLKSSHSLSAPKNWISRNESL</sequence>
<dbReference type="Proteomes" id="UP000593576">
    <property type="component" value="Unassembled WGS sequence"/>
</dbReference>
<dbReference type="EMBL" id="JABFAF010000007">
    <property type="protein sequence ID" value="MBA0860911.1"/>
    <property type="molecule type" value="Genomic_DNA"/>
</dbReference>
<evidence type="ECO:0000313" key="3">
    <source>
        <dbReference type="Proteomes" id="UP000593576"/>
    </source>
</evidence>
<dbReference type="AlphaFoldDB" id="A0A7J9LQG0"/>
<gene>
    <name evidence="2" type="ORF">Goshw_022436</name>
</gene>
<evidence type="ECO:0000256" key="1">
    <source>
        <dbReference type="SAM" id="MobiDB-lite"/>
    </source>
</evidence>